<organism evidence="2 3">
    <name type="scientific">Rousettus aegyptiacus</name>
    <name type="common">Egyptian fruit bat</name>
    <name type="synonym">Pteropus aegyptiacus</name>
    <dbReference type="NCBI Taxonomy" id="9407"/>
    <lineage>
        <taxon>Eukaryota</taxon>
        <taxon>Metazoa</taxon>
        <taxon>Chordata</taxon>
        <taxon>Craniata</taxon>
        <taxon>Vertebrata</taxon>
        <taxon>Euteleostomi</taxon>
        <taxon>Mammalia</taxon>
        <taxon>Eutheria</taxon>
        <taxon>Laurasiatheria</taxon>
        <taxon>Chiroptera</taxon>
        <taxon>Yinpterochiroptera</taxon>
        <taxon>Pteropodoidea</taxon>
        <taxon>Pteropodidae</taxon>
        <taxon>Rousettinae</taxon>
        <taxon>Rousettus</taxon>
    </lineage>
</organism>
<feature type="transmembrane region" description="Helical" evidence="1">
    <location>
        <begin position="104"/>
        <end position="125"/>
    </location>
</feature>
<evidence type="ECO:0000313" key="2">
    <source>
        <dbReference type="EMBL" id="KAF6410767.1"/>
    </source>
</evidence>
<name>A0A7J8CIV2_ROUAE</name>
<reference evidence="2 3" key="1">
    <citation type="journal article" date="2020" name="Nature">
        <title>Six reference-quality genomes reveal evolution of bat adaptations.</title>
        <authorList>
            <person name="Jebb D."/>
            <person name="Huang Z."/>
            <person name="Pippel M."/>
            <person name="Hughes G.M."/>
            <person name="Lavrichenko K."/>
            <person name="Devanna P."/>
            <person name="Winkler S."/>
            <person name="Jermiin L.S."/>
            <person name="Skirmuntt E.C."/>
            <person name="Katzourakis A."/>
            <person name="Burkitt-Gray L."/>
            <person name="Ray D.A."/>
            <person name="Sullivan K.A.M."/>
            <person name="Roscito J.G."/>
            <person name="Kirilenko B.M."/>
            <person name="Davalos L.M."/>
            <person name="Corthals A.P."/>
            <person name="Power M.L."/>
            <person name="Jones G."/>
            <person name="Ransome R.D."/>
            <person name="Dechmann D.K.N."/>
            <person name="Locatelli A.G."/>
            <person name="Puechmaille S.J."/>
            <person name="Fedrigo O."/>
            <person name="Jarvis E.D."/>
            <person name="Hiller M."/>
            <person name="Vernes S.C."/>
            <person name="Myers E.W."/>
            <person name="Teeling E.C."/>
        </authorList>
    </citation>
    <scope>NUCLEOTIDE SEQUENCE [LARGE SCALE GENOMIC DNA]</scope>
    <source>
        <strain evidence="2">MRouAeg1</strain>
        <tissue evidence="2">Muscle</tissue>
    </source>
</reference>
<proteinExistence type="predicted"/>
<dbReference type="EMBL" id="JACASE010000014">
    <property type="protein sequence ID" value="KAF6410767.1"/>
    <property type="molecule type" value="Genomic_DNA"/>
</dbReference>
<keyword evidence="3" id="KW-1185">Reference proteome</keyword>
<sequence length="154" mass="17137">MTCLLLLESRKSEGTFRLRPSSIWSPGACLCFYFCLWIQLLLFPCLSCRKPLLQSFPLATGPWGLKGMEPAVCRGAGWPRPNTPGPEHALRSTSPRHTTRRESLGIAVLLYPPVTSVCLVVRLFLSLITPLVLLFTENPNSRKELEDSKGGKLI</sequence>
<keyword evidence="1" id="KW-1133">Transmembrane helix</keyword>
<comment type="caution">
    <text evidence="2">The sequence shown here is derived from an EMBL/GenBank/DDBJ whole genome shotgun (WGS) entry which is preliminary data.</text>
</comment>
<evidence type="ECO:0000256" key="1">
    <source>
        <dbReference type="SAM" id="Phobius"/>
    </source>
</evidence>
<protein>
    <submittedName>
        <fullName evidence="2">Uncharacterized protein</fullName>
    </submittedName>
</protein>
<accession>A0A7J8CIV2</accession>
<keyword evidence="1" id="KW-0812">Transmembrane</keyword>
<evidence type="ECO:0000313" key="3">
    <source>
        <dbReference type="Proteomes" id="UP000593571"/>
    </source>
</evidence>
<dbReference type="AlphaFoldDB" id="A0A7J8CIV2"/>
<feature type="transmembrane region" description="Helical" evidence="1">
    <location>
        <begin position="23"/>
        <end position="46"/>
    </location>
</feature>
<dbReference type="Proteomes" id="UP000593571">
    <property type="component" value="Unassembled WGS sequence"/>
</dbReference>
<keyword evidence="1" id="KW-0472">Membrane</keyword>
<gene>
    <name evidence="2" type="ORF">HJG63_009204</name>
</gene>